<feature type="domain" description="ABC transmembrane type-1" evidence="8">
    <location>
        <begin position="94"/>
        <end position="291"/>
    </location>
</feature>
<feature type="transmembrane region" description="Helical" evidence="7">
    <location>
        <begin position="163"/>
        <end position="184"/>
    </location>
</feature>
<dbReference type="Pfam" id="PF12911">
    <property type="entry name" value="OppC_N"/>
    <property type="match status" value="1"/>
</dbReference>
<dbReference type="AlphaFoldDB" id="A0A537J7P4"/>
<feature type="transmembrane region" description="Helical" evidence="7">
    <location>
        <begin position="268"/>
        <end position="291"/>
    </location>
</feature>
<keyword evidence="6 7" id="KW-0472">Membrane</keyword>
<sequence length="304" mass="32800">MSRPRPGVLGRRLPRGHRTLARLAWIRFRRHRMALAGLCLVAVFALSAIFVHLVSPYDPEHSDLDHRLAAPTWGHPMGTDDLGRDLLTRLLYGGRISLTIGVMAMALAVAVGTAVGAAAGYYGGWPDNLLMRVTDMMLSFPALFVLILLALVLRTVAVPFLRGGVLAIVIVIAVLSWMTVARLVRASFLALREATFVEAGRGLGAGSARLMLRHILPNSLSPIIVAATLRVAGSIVTESGLSFLGFGVQPPVPTWGNMLQAAQDQMTTAPWTAVYPGLMIFLTVIAINYIGDGLRDALDPRHFP</sequence>
<reference evidence="9 10" key="1">
    <citation type="journal article" date="2019" name="Nat. Microbiol.">
        <title>Mediterranean grassland soil C-N compound turnover is dependent on rainfall and depth, and is mediated by genomically divergent microorganisms.</title>
        <authorList>
            <person name="Diamond S."/>
            <person name="Andeer P.F."/>
            <person name="Li Z."/>
            <person name="Crits-Christoph A."/>
            <person name="Burstein D."/>
            <person name="Anantharaman K."/>
            <person name="Lane K.R."/>
            <person name="Thomas B.C."/>
            <person name="Pan C."/>
            <person name="Northen T.R."/>
            <person name="Banfield J.F."/>
        </authorList>
    </citation>
    <scope>NUCLEOTIDE SEQUENCE [LARGE SCALE GENOMIC DNA]</scope>
    <source>
        <strain evidence="9">NP_6</strain>
    </source>
</reference>
<evidence type="ECO:0000256" key="1">
    <source>
        <dbReference type="ARBA" id="ARBA00004651"/>
    </source>
</evidence>
<dbReference type="GO" id="GO:0005886">
    <property type="term" value="C:plasma membrane"/>
    <property type="evidence" value="ECO:0007669"/>
    <property type="project" value="UniProtKB-SubCell"/>
</dbReference>
<proteinExistence type="inferred from homology"/>
<evidence type="ECO:0000256" key="5">
    <source>
        <dbReference type="ARBA" id="ARBA00022989"/>
    </source>
</evidence>
<feature type="transmembrane region" description="Helical" evidence="7">
    <location>
        <begin position="96"/>
        <end position="124"/>
    </location>
</feature>
<dbReference type="PANTHER" id="PTHR43386:SF23">
    <property type="entry name" value="ABC TRANSPORTER"/>
    <property type="match status" value="1"/>
</dbReference>
<keyword evidence="5 7" id="KW-1133">Transmembrane helix</keyword>
<dbReference type="GO" id="GO:0055085">
    <property type="term" value="P:transmembrane transport"/>
    <property type="evidence" value="ECO:0007669"/>
    <property type="project" value="InterPro"/>
</dbReference>
<keyword evidence="2 7" id="KW-0813">Transport</keyword>
<dbReference type="Proteomes" id="UP000318093">
    <property type="component" value="Unassembled WGS sequence"/>
</dbReference>
<accession>A0A537J7P4</accession>
<evidence type="ECO:0000256" key="3">
    <source>
        <dbReference type="ARBA" id="ARBA00022475"/>
    </source>
</evidence>
<dbReference type="InterPro" id="IPR000515">
    <property type="entry name" value="MetI-like"/>
</dbReference>
<keyword evidence="3" id="KW-1003">Cell membrane</keyword>
<evidence type="ECO:0000313" key="9">
    <source>
        <dbReference type="EMBL" id="TMI79076.1"/>
    </source>
</evidence>
<dbReference type="EMBL" id="VBAN01000358">
    <property type="protein sequence ID" value="TMI79076.1"/>
    <property type="molecule type" value="Genomic_DNA"/>
</dbReference>
<dbReference type="PROSITE" id="PS50928">
    <property type="entry name" value="ABC_TM1"/>
    <property type="match status" value="1"/>
</dbReference>
<comment type="caution">
    <text evidence="9">The sequence shown here is derived from an EMBL/GenBank/DDBJ whole genome shotgun (WGS) entry which is preliminary data.</text>
</comment>
<dbReference type="InterPro" id="IPR050366">
    <property type="entry name" value="BP-dependent_transpt_permease"/>
</dbReference>
<organism evidence="9 10">
    <name type="scientific">Candidatus Segetimicrobium genomatis</name>
    <dbReference type="NCBI Taxonomy" id="2569760"/>
    <lineage>
        <taxon>Bacteria</taxon>
        <taxon>Bacillati</taxon>
        <taxon>Candidatus Sysuimicrobiota</taxon>
        <taxon>Candidatus Sysuimicrobiia</taxon>
        <taxon>Candidatus Sysuimicrobiales</taxon>
        <taxon>Candidatus Segetimicrobiaceae</taxon>
        <taxon>Candidatus Segetimicrobium</taxon>
    </lineage>
</organism>
<evidence type="ECO:0000256" key="2">
    <source>
        <dbReference type="ARBA" id="ARBA00022448"/>
    </source>
</evidence>
<dbReference type="SUPFAM" id="SSF161098">
    <property type="entry name" value="MetI-like"/>
    <property type="match status" value="1"/>
</dbReference>
<feature type="transmembrane region" description="Helical" evidence="7">
    <location>
        <begin position="136"/>
        <end position="157"/>
    </location>
</feature>
<dbReference type="InterPro" id="IPR035906">
    <property type="entry name" value="MetI-like_sf"/>
</dbReference>
<evidence type="ECO:0000259" key="8">
    <source>
        <dbReference type="PROSITE" id="PS50928"/>
    </source>
</evidence>
<gene>
    <name evidence="9" type="ORF">E6H03_10930</name>
</gene>
<comment type="subcellular location">
    <subcellularLocation>
        <location evidence="1 7">Cell membrane</location>
        <topology evidence="1 7">Multi-pass membrane protein</topology>
    </subcellularLocation>
</comment>
<evidence type="ECO:0000256" key="6">
    <source>
        <dbReference type="ARBA" id="ARBA00023136"/>
    </source>
</evidence>
<dbReference type="CDD" id="cd06261">
    <property type="entry name" value="TM_PBP2"/>
    <property type="match status" value="1"/>
</dbReference>
<protein>
    <submittedName>
        <fullName evidence="9">ABC transporter permease</fullName>
    </submittedName>
</protein>
<dbReference type="Gene3D" id="1.10.3720.10">
    <property type="entry name" value="MetI-like"/>
    <property type="match status" value="1"/>
</dbReference>
<evidence type="ECO:0000256" key="4">
    <source>
        <dbReference type="ARBA" id="ARBA00022692"/>
    </source>
</evidence>
<evidence type="ECO:0000313" key="10">
    <source>
        <dbReference type="Proteomes" id="UP000318093"/>
    </source>
</evidence>
<comment type="similarity">
    <text evidence="7">Belongs to the binding-protein-dependent transport system permease family.</text>
</comment>
<evidence type="ECO:0000256" key="7">
    <source>
        <dbReference type="RuleBase" id="RU363032"/>
    </source>
</evidence>
<keyword evidence="4 7" id="KW-0812">Transmembrane</keyword>
<name>A0A537J7P4_9BACT</name>
<dbReference type="InterPro" id="IPR025966">
    <property type="entry name" value="OppC_N"/>
</dbReference>
<dbReference type="Pfam" id="PF00528">
    <property type="entry name" value="BPD_transp_1"/>
    <property type="match status" value="1"/>
</dbReference>
<feature type="transmembrane region" description="Helical" evidence="7">
    <location>
        <begin position="33"/>
        <end position="54"/>
    </location>
</feature>
<dbReference type="PANTHER" id="PTHR43386">
    <property type="entry name" value="OLIGOPEPTIDE TRANSPORT SYSTEM PERMEASE PROTEIN APPC"/>
    <property type="match status" value="1"/>
</dbReference>